<dbReference type="GO" id="GO:0015074">
    <property type="term" value="P:DNA integration"/>
    <property type="evidence" value="ECO:0007669"/>
    <property type="project" value="InterPro"/>
</dbReference>
<dbReference type="Pfam" id="PF00589">
    <property type="entry name" value="Phage_integrase"/>
    <property type="match status" value="1"/>
</dbReference>
<dbReference type="PANTHER" id="PTHR30349">
    <property type="entry name" value="PHAGE INTEGRASE-RELATED"/>
    <property type="match status" value="1"/>
</dbReference>
<evidence type="ECO:0000256" key="2">
    <source>
        <dbReference type="ARBA" id="ARBA00023172"/>
    </source>
</evidence>
<dbReference type="Gene3D" id="1.10.443.10">
    <property type="entry name" value="Intergrase catalytic core"/>
    <property type="match status" value="1"/>
</dbReference>
<dbReference type="InterPro" id="IPR050090">
    <property type="entry name" value="Tyrosine_recombinase_XerCD"/>
</dbReference>
<geneLocation type="plasmid" evidence="4">
    <name>pRGFK1326</name>
</geneLocation>
<dbReference type="PANTHER" id="PTHR30349:SF41">
    <property type="entry name" value="INTEGRASE_RECOMBINASE PROTEIN MJ0367-RELATED"/>
    <property type="match status" value="1"/>
</dbReference>
<organism evidence="4">
    <name type="scientific">uncultured prokaryote</name>
    <dbReference type="NCBI Taxonomy" id="198431"/>
    <lineage>
        <taxon>unclassified sequences</taxon>
        <taxon>environmental samples</taxon>
    </lineage>
</organism>
<keyword evidence="4" id="KW-0614">Plasmid</keyword>
<name>A0A0H5Q672_9ZZZZ</name>
<dbReference type="EMBL" id="LN853892">
    <property type="protein sequence ID" value="CRY96910.1"/>
    <property type="molecule type" value="Genomic_DNA"/>
</dbReference>
<reference evidence="4" key="2">
    <citation type="submission" date="2015-07" db="EMBL/GenBank/DDBJ databases">
        <title>Plasmids, circular viruses and viroids from rat gut.</title>
        <authorList>
            <person name="Jorgensen T.J."/>
            <person name="Hansen M.A."/>
            <person name="Xu Z."/>
            <person name="Tabak M.A."/>
            <person name="Sorensen S.J."/>
            <person name="Hansen L.H."/>
        </authorList>
    </citation>
    <scope>NUCLEOTIDE SEQUENCE</scope>
    <source>
        <plasmid evidence="4">pRGFK1326</plasmid>
    </source>
</reference>
<accession>A0A0H5Q672</accession>
<sequence length="229" mass="25137">MWLSCCGTCRLCEVAAAPGARPGAAPGRAGAQDAVLCKPTERAPPPAEQERGEEVAAADYVPSDELGHVYAALMPANRLACQVSEATGLRIGDVLAMRTEQLRKGQRLTVREAKTGKSRRVYIPRLLHTQLLAQAGQEWVFEGRSDPTKHRTRQAVWADLKRAAKAFRLPQQVSPHSLRKVYAAGLWEESGDLGKVGKALNHSPWHPETTMIYAMAAELYRRKYGKGRG</sequence>
<evidence type="ECO:0000313" key="4">
    <source>
        <dbReference type="EMBL" id="CRY96910.1"/>
    </source>
</evidence>
<dbReference type="InterPro" id="IPR002104">
    <property type="entry name" value="Integrase_catalytic"/>
</dbReference>
<dbReference type="InterPro" id="IPR011010">
    <property type="entry name" value="DNA_brk_join_enz"/>
</dbReference>
<evidence type="ECO:0000259" key="3">
    <source>
        <dbReference type="PROSITE" id="PS51898"/>
    </source>
</evidence>
<dbReference type="GO" id="GO:0006310">
    <property type="term" value="P:DNA recombination"/>
    <property type="evidence" value="ECO:0007669"/>
    <property type="project" value="UniProtKB-KW"/>
</dbReference>
<keyword evidence="2" id="KW-0233">DNA recombination</keyword>
<keyword evidence="1" id="KW-0238">DNA-binding</keyword>
<dbReference type="AlphaFoldDB" id="A0A0H5Q672"/>
<evidence type="ECO:0000256" key="1">
    <source>
        <dbReference type="ARBA" id="ARBA00023125"/>
    </source>
</evidence>
<dbReference type="PROSITE" id="PS51898">
    <property type="entry name" value="TYR_RECOMBINASE"/>
    <property type="match status" value="1"/>
</dbReference>
<proteinExistence type="predicted"/>
<feature type="domain" description="Tyr recombinase" evidence="3">
    <location>
        <begin position="42"/>
        <end position="226"/>
    </location>
</feature>
<dbReference type="InterPro" id="IPR013762">
    <property type="entry name" value="Integrase-like_cat_sf"/>
</dbReference>
<reference evidence="4" key="1">
    <citation type="submission" date="2015-06" db="EMBL/GenBank/DDBJ databases">
        <authorList>
            <person name="Joergensen T."/>
        </authorList>
    </citation>
    <scope>NUCLEOTIDE SEQUENCE</scope>
    <source>
        <plasmid evidence="4">pRGFK1326</plasmid>
    </source>
</reference>
<dbReference type="GO" id="GO:0003677">
    <property type="term" value="F:DNA binding"/>
    <property type="evidence" value="ECO:0007669"/>
    <property type="project" value="UniProtKB-KW"/>
</dbReference>
<dbReference type="SUPFAM" id="SSF56349">
    <property type="entry name" value="DNA breaking-rejoining enzymes"/>
    <property type="match status" value="1"/>
</dbReference>
<protein>
    <recommendedName>
        <fullName evidence="3">Tyr recombinase domain-containing protein</fullName>
    </recommendedName>
</protein>